<feature type="repeat" description="PPR" evidence="2">
    <location>
        <begin position="197"/>
        <end position="227"/>
    </location>
</feature>
<evidence type="ECO:0008006" key="6">
    <source>
        <dbReference type="Google" id="ProtNLM"/>
    </source>
</evidence>
<dbReference type="Pfam" id="PF13041">
    <property type="entry name" value="PPR_2"/>
    <property type="match status" value="2"/>
</dbReference>
<dbReference type="Gene3D" id="1.25.40.10">
    <property type="entry name" value="Tetratricopeptide repeat domain"/>
    <property type="match status" value="5"/>
</dbReference>
<evidence type="ECO:0000313" key="4">
    <source>
        <dbReference type="EMBL" id="CAI0401725.1"/>
    </source>
</evidence>
<protein>
    <recommendedName>
        <fullName evidence="6">Pentatricopeptide repeat-containing protein</fullName>
    </recommendedName>
</protein>
<accession>A0AAV0IYB1</accession>
<name>A0AAV0IYB1_9ROSI</name>
<dbReference type="NCBIfam" id="TIGR00756">
    <property type="entry name" value="PPR"/>
    <property type="match status" value="8"/>
</dbReference>
<organism evidence="4 5">
    <name type="scientific">Linum tenue</name>
    <dbReference type="NCBI Taxonomy" id="586396"/>
    <lineage>
        <taxon>Eukaryota</taxon>
        <taxon>Viridiplantae</taxon>
        <taxon>Streptophyta</taxon>
        <taxon>Embryophyta</taxon>
        <taxon>Tracheophyta</taxon>
        <taxon>Spermatophyta</taxon>
        <taxon>Magnoliopsida</taxon>
        <taxon>eudicotyledons</taxon>
        <taxon>Gunneridae</taxon>
        <taxon>Pentapetalae</taxon>
        <taxon>rosids</taxon>
        <taxon>fabids</taxon>
        <taxon>Malpighiales</taxon>
        <taxon>Linaceae</taxon>
        <taxon>Linum</taxon>
    </lineage>
</organism>
<dbReference type="InterPro" id="IPR046960">
    <property type="entry name" value="PPR_At4g14850-like_plant"/>
</dbReference>
<dbReference type="InterPro" id="IPR002885">
    <property type="entry name" value="PPR_rpt"/>
</dbReference>
<feature type="repeat" description="PPR" evidence="2">
    <location>
        <begin position="228"/>
        <end position="262"/>
    </location>
</feature>
<keyword evidence="3" id="KW-0812">Transmembrane</keyword>
<comment type="caution">
    <text evidence="4">The sequence shown here is derived from an EMBL/GenBank/DDBJ whole genome shotgun (WGS) entry which is preliminary data.</text>
</comment>
<dbReference type="PANTHER" id="PTHR47926:SF404">
    <property type="entry name" value="(PPR) REPEAT-CONTAINING PROTEIN, PUTATIVE-RELATED"/>
    <property type="match status" value="1"/>
</dbReference>
<evidence type="ECO:0000256" key="1">
    <source>
        <dbReference type="ARBA" id="ARBA00022737"/>
    </source>
</evidence>
<dbReference type="Proteomes" id="UP001154282">
    <property type="component" value="Unassembled WGS sequence"/>
</dbReference>
<dbReference type="GO" id="GO:0003723">
    <property type="term" value="F:RNA binding"/>
    <property type="evidence" value="ECO:0007669"/>
    <property type="project" value="InterPro"/>
</dbReference>
<keyword evidence="3" id="KW-0472">Membrane</keyword>
<evidence type="ECO:0000256" key="2">
    <source>
        <dbReference type="PROSITE-ProRule" id="PRU00708"/>
    </source>
</evidence>
<keyword evidence="1" id="KW-0677">Repeat</keyword>
<gene>
    <name evidence="4" type="ORF">LITE_LOCUS11319</name>
</gene>
<dbReference type="PROSITE" id="PS51375">
    <property type="entry name" value="PPR"/>
    <property type="match status" value="6"/>
</dbReference>
<proteinExistence type="predicted"/>
<sequence>MKGRALKILCSRIDWLFFCEFVFALVSVLNFLLFVLGSGIRPQHLSSLKFSIFKRCYLKPVQIREPFDKFLVQCNSQITKHGREGNIQQSEAIFRQLSRKSVVSYTAMLTAYSQNGQLAKARIVFEEMPYKSTAAYNAMITAYVRNGCKVDEAFSLFSQMGERNEVSFGAIITGFLKAGMLEKAGDLYGMMPIEWRDPICSNTMINGFLKSGKLEQAIHIFNGMVNRDIVSWSSMVDGFCKEGRIIEAKELFDKMPERNVVTWTSIVDGYMNNGLFKDGFDLFIHMRREGIVAVNPNMMTVMFEACGNFGVLREGLQMHSLVLRMGFVMDVFLGNSIITMYCRCGYVNEGNAVFQSISKKDIVSWNALIAGYIQHKEIEKAYELFEMMPNRDSISWTTIISGYLGIGEVERSIQLFKMMPKKDDIAWTAVISGFVDMEMCEEAFTWFIEMLRDSVHASSLTLSIMLSASACLATLRAGTQIHGLLVKKGMEYELSVQNSLVSMYSKCGNVAEAYTIFKKINAPNIVSINSMITGFAQNGLGEEAVKLFAKIQAENFKPNEITFLAVLSACVHEGLVEQGCEYFNSMKSLYGLEPGPDHYACMVDLLGRAGLLDEATDLIQSSSIEPHSGVWGALLGSSRNHFRLDLANVAAQRLTELDPANATPYVVLSDLYDIMGARKDGNQVRLLKETLRVKKNPGCSWIE</sequence>
<keyword evidence="3" id="KW-1133">Transmembrane helix</keyword>
<keyword evidence="5" id="KW-1185">Reference proteome</keyword>
<evidence type="ECO:0000313" key="5">
    <source>
        <dbReference type="Proteomes" id="UP001154282"/>
    </source>
</evidence>
<dbReference type="Pfam" id="PF01535">
    <property type="entry name" value="PPR"/>
    <property type="match status" value="9"/>
</dbReference>
<dbReference type="FunFam" id="1.25.40.10:FF:000606">
    <property type="entry name" value="Putative pentatricopeptide repeat-containing protein"/>
    <property type="match status" value="1"/>
</dbReference>
<feature type="repeat" description="PPR" evidence="2">
    <location>
        <begin position="524"/>
        <end position="558"/>
    </location>
</feature>
<dbReference type="PANTHER" id="PTHR47926">
    <property type="entry name" value="PENTATRICOPEPTIDE REPEAT-CONTAINING PROTEIN"/>
    <property type="match status" value="1"/>
</dbReference>
<dbReference type="AlphaFoldDB" id="A0AAV0IYB1"/>
<dbReference type="Pfam" id="PF20431">
    <property type="entry name" value="E_motif"/>
    <property type="match status" value="1"/>
</dbReference>
<dbReference type="InterPro" id="IPR046848">
    <property type="entry name" value="E_motif"/>
</dbReference>
<evidence type="ECO:0000256" key="3">
    <source>
        <dbReference type="SAM" id="Phobius"/>
    </source>
</evidence>
<dbReference type="InterPro" id="IPR011990">
    <property type="entry name" value="TPR-like_helical_dom_sf"/>
</dbReference>
<feature type="repeat" description="PPR" evidence="2">
    <location>
        <begin position="361"/>
        <end position="395"/>
    </location>
</feature>
<dbReference type="GO" id="GO:0009451">
    <property type="term" value="P:RNA modification"/>
    <property type="evidence" value="ECO:0007669"/>
    <property type="project" value="InterPro"/>
</dbReference>
<dbReference type="EMBL" id="CAMGYJ010000004">
    <property type="protein sequence ID" value="CAI0401725.1"/>
    <property type="molecule type" value="Genomic_DNA"/>
</dbReference>
<dbReference type="FunFam" id="1.25.40.10:FF:001093">
    <property type="entry name" value="Pentatricopeptide repeat-containing protein At2g34400"/>
    <property type="match status" value="1"/>
</dbReference>
<feature type="transmembrane region" description="Helical" evidence="3">
    <location>
        <begin position="15"/>
        <end position="36"/>
    </location>
</feature>
<feature type="repeat" description="PPR" evidence="2">
    <location>
        <begin position="132"/>
        <end position="167"/>
    </location>
</feature>
<feature type="repeat" description="PPR" evidence="2">
    <location>
        <begin position="101"/>
        <end position="131"/>
    </location>
</feature>
<reference evidence="4" key="1">
    <citation type="submission" date="2022-08" db="EMBL/GenBank/DDBJ databases">
        <authorList>
            <person name="Gutierrez-Valencia J."/>
        </authorList>
    </citation>
    <scope>NUCLEOTIDE SEQUENCE</scope>
</reference>